<dbReference type="RefSeq" id="WP_092913938.1">
    <property type="nucleotide sequence ID" value="NZ_FOXB01000049.1"/>
</dbReference>
<keyword evidence="2 4" id="KW-0808">Transferase</keyword>
<reference evidence="4 5" key="1">
    <citation type="submission" date="2016-10" db="EMBL/GenBank/DDBJ databases">
        <authorList>
            <person name="de Groot N.N."/>
        </authorList>
    </citation>
    <scope>NUCLEOTIDE SEQUENCE [LARGE SCALE GENOMIC DNA]</scope>
    <source>
        <strain evidence="4 5">EP1-55-1</strain>
    </source>
</reference>
<accession>A0A1I5TVP1</accession>
<dbReference type="AlphaFoldDB" id="A0A1I5TVP1"/>
<evidence type="ECO:0000256" key="1">
    <source>
        <dbReference type="ARBA" id="ARBA00022676"/>
    </source>
</evidence>
<dbReference type="Gene3D" id="3.40.50.2020">
    <property type="match status" value="1"/>
</dbReference>
<dbReference type="InterPro" id="IPR029057">
    <property type="entry name" value="PRTase-like"/>
</dbReference>
<dbReference type="EMBL" id="FOXB01000049">
    <property type="protein sequence ID" value="SFP87103.1"/>
    <property type="molecule type" value="Genomic_DNA"/>
</dbReference>
<keyword evidence="5" id="KW-1185">Reference proteome</keyword>
<dbReference type="PANTHER" id="PTHR43363">
    <property type="entry name" value="HYPOXANTHINE PHOSPHORIBOSYLTRANSFERASE"/>
    <property type="match status" value="1"/>
</dbReference>
<dbReference type="PANTHER" id="PTHR43363:SF1">
    <property type="entry name" value="HYPOXANTHINE-GUANINE PHOSPHORIBOSYLTRANSFERASE"/>
    <property type="match status" value="1"/>
</dbReference>
<dbReference type="OrthoDB" id="5327200at2"/>
<evidence type="ECO:0000313" key="5">
    <source>
        <dbReference type="Proteomes" id="UP000199227"/>
    </source>
</evidence>
<feature type="domain" description="Phosphoribosyltransferase" evidence="3">
    <location>
        <begin position="19"/>
        <end position="146"/>
    </location>
</feature>
<evidence type="ECO:0000259" key="3">
    <source>
        <dbReference type="Pfam" id="PF00156"/>
    </source>
</evidence>
<evidence type="ECO:0000256" key="2">
    <source>
        <dbReference type="ARBA" id="ARBA00022679"/>
    </source>
</evidence>
<dbReference type="Pfam" id="PF00156">
    <property type="entry name" value="Pribosyltran"/>
    <property type="match status" value="1"/>
</dbReference>
<gene>
    <name evidence="4" type="ORF">SAMN05216234_1496</name>
</gene>
<sequence>MQRLHYDYKTFSSDLLKLAQKIDKKFDAIIAIARGGMTMAHMLGEYWDIRKVFVINAIGYDDTKKLGKPHIFNIPDLSDCQNILIVDDIADSGDTLSAVMEKLETKYPELTFKTATLFFKPDAKFQPDYKLNRADKWIDFFWNEDLKRYNSSNTR</sequence>
<protein>
    <submittedName>
        <fullName evidence="4">Xanthine phosphoribosyltransferase</fullName>
    </submittedName>
</protein>
<name>A0A1I5TVP1_9BACT</name>
<dbReference type="STRING" id="223786.SAMN05216234_1496"/>
<dbReference type="Proteomes" id="UP000199227">
    <property type="component" value="Unassembled WGS sequence"/>
</dbReference>
<dbReference type="SUPFAM" id="SSF53271">
    <property type="entry name" value="PRTase-like"/>
    <property type="match status" value="1"/>
</dbReference>
<dbReference type="InterPro" id="IPR000836">
    <property type="entry name" value="PRTase_dom"/>
</dbReference>
<proteinExistence type="predicted"/>
<dbReference type="CDD" id="cd06223">
    <property type="entry name" value="PRTases_typeI"/>
    <property type="match status" value="1"/>
</dbReference>
<dbReference type="GO" id="GO:0016757">
    <property type="term" value="F:glycosyltransferase activity"/>
    <property type="evidence" value="ECO:0007669"/>
    <property type="project" value="UniProtKB-KW"/>
</dbReference>
<organism evidence="4 5">
    <name type="scientific">Hydrogenimonas thermophila</name>
    <dbReference type="NCBI Taxonomy" id="223786"/>
    <lineage>
        <taxon>Bacteria</taxon>
        <taxon>Pseudomonadati</taxon>
        <taxon>Campylobacterota</taxon>
        <taxon>Epsilonproteobacteria</taxon>
        <taxon>Campylobacterales</taxon>
        <taxon>Hydrogenimonadaceae</taxon>
        <taxon>Hydrogenimonas</taxon>
    </lineage>
</organism>
<evidence type="ECO:0000313" key="4">
    <source>
        <dbReference type="EMBL" id="SFP87103.1"/>
    </source>
</evidence>
<keyword evidence="1 4" id="KW-0328">Glycosyltransferase</keyword>